<feature type="transmembrane region" description="Helical" evidence="1">
    <location>
        <begin position="96"/>
        <end position="115"/>
    </location>
</feature>
<comment type="caution">
    <text evidence="2">The sequence shown here is derived from an EMBL/GenBank/DDBJ whole genome shotgun (WGS) entry which is preliminary data.</text>
</comment>
<keyword evidence="3" id="KW-1185">Reference proteome</keyword>
<feature type="transmembrane region" description="Helical" evidence="1">
    <location>
        <begin position="59"/>
        <end position="84"/>
    </location>
</feature>
<keyword evidence="1" id="KW-1133">Transmembrane helix</keyword>
<proteinExistence type="predicted"/>
<dbReference type="PROSITE" id="PS51257">
    <property type="entry name" value="PROKAR_LIPOPROTEIN"/>
    <property type="match status" value="1"/>
</dbReference>
<keyword evidence="1" id="KW-0812">Transmembrane</keyword>
<protein>
    <submittedName>
        <fullName evidence="2">DUF4386 domain-containing protein</fullName>
    </submittedName>
</protein>
<gene>
    <name evidence="2" type="ORF">PGH07_06975</name>
</gene>
<feature type="transmembrane region" description="Helical" evidence="1">
    <location>
        <begin position="208"/>
        <end position="225"/>
    </location>
</feature>
<name>A0ABT7QYK4_9BACT</name>
<sequence>MIDLKTSTSLLFYARLAGVLYLFIIACGIYSEVFVRSELIVDGDAAATVANILASKARFLTAFVADSVMLLSDVAIAVVLYVLLKPVHRILALSAAVFRLVQASILGLNLLHYYAVSLLLDSRVHTNAFDSEEVNDLVMLLLEMHSYGYDLGLLFFALSCFILGYLVIKADYFPSVLGYGLLAAAFVYFIGSYTRFLFPELLPWIEPLYIIAFITELSFCLWLLIRGIKH</sequence>
<dbReference type="InterPro" id="IPR025495">
    <property type="entry name" value="DUF4386"/>
</dbReference>
<dbReference type="EMBL" id="JAQIBD010000002">
    <property type="protein sequence ID" value="MDM5271916.1"/>
    <property type="molecule type" value="Genomic_DNA"/>
</dbReference>
<feature type="transmembrane region" description="Helical" evidence="1">
    <location>
        <begin position="12"/>
        <end position="31"/>
    </location>
</feature>
<reference evidence="2" key="1">
    <citation type="submission" date="2023-01" db="EMBL/GenBank/DDBJ databases">
        <title>Sulfurovum sp. zt1-1 genome assembly.</title>
        <authorList>
            <person name="Wang J."/>
        </authorList>
    </citation>
    <scope>NUCLEOTIDE SEQUENCE</scope>
    <source>
        <strain evidence="2">Zt1-1</strain>
    </source>
</reference>
<dbReference type="RefSeq" id="WP_289413639.1">
    <property type="nucleotide sequence ID" value="NZ_JAQIBD010000002.1"/>
</dbReference>
<accession>A0ABT7QYK4</accession>
<dbReference type="Pfam" id="PF14329">
    <property type="entry name" value="DUF4386"/>
    <property type="match status" value="1"/>
</dbReference>
<evidence type="ECO:0000313" key="3">
    <source>
        <dbReference type="Proteomes" id="UP001169069"/>
    </source>
</evidence>
<organism evidence="2 3">
    <name type="scientific">Sulfurovum zhangzhouensis</name>
    <dbReference type="NCBI Taxonomy" id="3019067"/>
    <lineage>
        <taxon>Bacteria</taxon>
        <taxon>Pseudomonadati</taxon>
        <taxon>Campylobacterota</taxon>
        <taxon>Epsilonproteobacteria</taxon>
        <taxon>Campylobacterales</taxon>
        <taxon>Sulfurovaceae</taxon>
        <taxon>Sulfurovum</taxon>
    </lineage>
</organism>
<evidence type="ECO:0000256" key="1">
    <source>
        <dbReference type="SAM" id="Phobius"/>
    </source>
</evidence>
<dbReference type="Proteomes" id="UP001169069">
    <property type="component" value="Unassembled WGS sequence"/>
</dbReference>
<keyword evidence="1" id="KW-0472">Membrane</keyword>
<feature type="transmembrane region" description="Helical" evidence="1">
    <location>
        <begin position="175"/>
        <end position="196"/>
    </location>
</feature>
<feature type="transmembrane region" description="Helical" evidence="1">
    <location>
        <begin position="147"/>
        <end position="168"/>
    </location>
</feature>
<evidence type="ECO:0000313" key="2">
    <source>
        <dbReference type="EMBL" id="MDM5271916.1"/>
    </source>
</evidence>